<dbReference type="GO" id="GO:0005923">
    <property type="term" value="C:bicellular tight junction"/>
    <property type="evidence" value="ECO:0007669"/>
    <property type="project" value="UniProtKB-SubCell"/>
</dbReference>
<feature type="transmembrane region" description="Helical" evidence="8">
    <location>
        <begin position="120"/>
        <end position="145"/>
    </location>
</feature>
<dbReference type="GO" id="GO:0005886">
    <property type="term" value="C:plasma membrane"/>
    <property type="evidence" value="ECO:0007669"/>
    <property type="project" value="UniProtKB-SubCell"/>
</dbReference>
<evidence type="ECO:0000256" key="3">
    <source>
        <dbReference type="ARBA" id="ARBA00022475"/>
    </source>
</evidence>
<evidence type="ECO:0000256" key="8">
    <source>
        <dbReference type="RuleBase" id="RU060637"/>
    </source>
</evidence>
<keyword evidence="6 8" id="KW-1133">Transmembrane helix</keyword>
<keyword evidence="5 8" id="KW-0965">Cell junction</keyword>
<comment type="subcellular location">
    <subcellularLocation>
        <location evidence="8">Cell junction</location>
        <location evidence="8">Tight junction</location>
    </subcellularLocation>
    <subcellularLocation>
        <location evidence="8">Cell membrane</location>
        <topology evidence="8">Multi-pass membrane protein</topology>
    </subcellularLocation>
</comment>
<feature type="transmembrane region" description="Helical" evidence="8">
    <location>
        <begin position="12"/>
        <end position="33"/>
    </location>
</feature>
<reference evidence="10" key="1">
    <citation type="submission" date="2025-08" db="UniProtKB">
        <authorList>
            <consortium name="RefSeq"/>
        </authorList>
    </citation>
    <scope>IDENTIFICATION</scope>
</reference>
<dbReference type="GO" id="GO:0005198">
    <property type="term" value="F:structural molecule activity"/>
    <property type="evidence" value="ECO:0007669"/>
    <property type="project" value="InterPro"/>
</dbReference>
<dbReference type="Proteomes" id="UP000695023">
    <property type="component" value="Unplaced"/>
</dbReference>
<evidence type="ECO:0000256" key="6">
    <source>
        <dbReference type="ARBA" id="ARBA00022989"/>
    </source>
</evidence>
<dbReference type="AlphaFoldDB" id="A0A9Y3VNK6"/>
<feature type="transmembrane region" description="Helical" evidence="8">
    <location>
        <begin position="78"/>
        <end position="99"/>
    </location>
</feature>
<evidence type="ECO:0000256" key="5">
    <source>
        <dbReference type="ARBA" id="ARBA00022949"/>
    </source>
</evidence>
<organism evidence="9 10">
    <name type="scientific">Pundamilia nyererei</name>
    <dbReference type="NCBI Taxonomy" id="303518"/>
    <lineage>
        <taxon>Eukaryota</taxon>
        <taxon>Metazoa</taxon>
        <taxon>Chordata</taxon>
        <taxon>Craniata</taxon>
        <taxon>Vertebrata</taxon>
        <taxon>Euteleostomi</taxon>
        <taxon>Actinopterygii</taxon>
        <taxon>Neopterygii</taxon>
        <taxon>Teleostei</taxon>
        <taxon>Neoteleostei</taxon>
        <taxon>Acanthomorphata</taxon>
        <taxon>Ovalentaria</taxon>
        <taxon>Cichlomorphae</taxon>
        <taxon>Cichliformes</taxon>
        <taxon>Cichlidae</taxon>
        <taxon>African cichlids</taxon>
        <taxon>Pseudocrenilabrinae</taxon>
        <taxon>Haplochromini</taxon>
        <taxon>Pundamilia</taxon>
    </lineage>
</organism>
<gene>
    <name evidence="10" type="primary">LOC102200675</name>
</gene>
<accession>A0A9Y3VNK6</accession>
<keyword evidence="2 8" id="KW-0796">Tight junction</keyword>
<dbReference type="InterPro" id="IPR004031">
    <property type="entry name" value="PMP22/EMP/MP20/Claudin"/>
</dbReference>
<feature type="transmembrane region" description="Helical" evidence="8">
    <location>
        <begin position="165"/>
        <end position="188"/>
    </location>
</feature>
<dbReference type="Gene3D" id="1.20.140.150">
    <property type="match status" value="1"/>
</dbReference>
<dbReference type="PANTHER" id="PTHR12002">
    <property type="entry name" value="CLAUDIN"/>
    <property type="match status" value="1"/>
</dbReference>
<dbReference type="GeneID" id="102200675"/>
<name>A0A9Y3VNK6_9CICH</name>
<dbReference type="RefSeq" id="XP_005737073.1">
    <property type="nucleotide sequence ID" value="XM_005737016.1"/>
</dbReference>
<evidence type="ECO:0000313" key="9">
    <source>
        <dbReference type="Proteomes" id="UP000695023"/>
    </source>
</evidence>
<keyword evidence="3 8" id="KW-1003">Cell membrane</keyword>
<evidence type="ECO:0000256" key="4">
    <source>
        <dbReference type="ARBA" id="ARBA00022692"/>
    </source>
</evidence>
<dbReference type="PROSITE" id="PS01346">
    <property type="entry name" value="CLAUDIN"/>
    <property type="match status" value="1"/>
</dbReference>
<dbReference type="InterPro" id="IPR006187">
    <property type="entry name" value="Claudin"/>
</dbReference>
<proteinExistence type="inferred from homology"/>
<evidence type="ECO:0000313" key="10">
    <source>
        <dbReference type="RefSeq" id="XP_005737073.1"/>
    </source>
</evidence>
<dbReference type="InterPro" id="IPR017974">
    <property type="entry name" value="Claudin_CS"/>
</dbReference>
<protein>
    <recommendedName>
        <fullName evidence="8">Claudin</fullName>
    </recommendedName>
</protein>
<keyword evidence="7 8" id="KW-0472">Membrane</keyword>
<sequence length="221" mass="24102">MDSSNGTLELLGVGLAIVAWICSLTTILMPSWITLSTDLLPTEETNMGLWVTCVSQEATDKLECRPYDSMFELPPDIILARILMSLVLGVGLLGVLLAIPGIRLVNGCQNHLDDFSCKRALKAIGGALCLVTGILGLIPVSYVAHLTLVRFFDETVPQIVPRWEFGYALFCGWIAGILHLVAGTLLLISCLHFQKLDSPVHIPLGIVTPGPNFERTRTEYV</sequence>
<keyword evidence="9" id="KW-1185">Reference proteome</keyword>
<keyword evidence="4 8" id="KW-0812">Transmembrane</keyword>
<dbReference type="Pfam" id="PF00822">
    <property type="entry name" value="PMP22_Claudin"/>
    <property type="match status" value="1"/>
</dbReference>
<dbReference type="PRINTS" id="PR01077">
    <property type="entry name" value="CLAUDIN"/>
</dbReference>
<evidence type="ECO:0000256" key="1">
    <source>
        <dbReference type="ARBA" id="ARBA00008295"/>
    </source>
</evidence>
<evidence type="ECO:0000256" key="2">
    <source>
        <dbReference type="ARBA" id="ARBA00022427"/>
    </source>
</evidence>
<comment type="similarity">
    <text evidence="1 8">Belongs to the claudin family.</text>
</comment>
<evidence type="ECO:0000256" key="7">
    <source>
        <dbReference type="ARBA" id="ARBA00023136"/>
    </source>
</evidence>
<comment type="function">
    <text evidence="8">Claudins function as major constituents of the tight junction complexes that regulate the permeability of epithelia.</text>
</comment>